<dbReference type="RefSeq" id="XP_033450320.1">
    <property type="nucleotide sequence ID" value="XM_033589875.1"/>
</dbReference>
<proteinExistence type="predicted"/>
<dbReference type="GeneID" id="54347524"/>
<gene>
    <name evidence="1" type="ORF">M421DRAFT_3830</name>
</gene>
<sequence length="167" mass="18500">MGASKQDSFAAESPTNIDVKITELAGNKASNARNDSFSKSETSAVIKANAKKRSDVDHRGLVATLEALLTNREDEFERVQSKYGKLKDRCKKLLDEHDTRGNALQECESSRDLHLKIVCNILNTGIHPYATQNGMMPEEWTEESIDKIMKPLAYDALKASSGQDSEP</sequence>
<accession>A0A6A5RQL2</accession>
<organism evidence="1 2">
    <name type="scientific">Didymella exigua CBS 183.55</name>
    <dbReference type="NCBI Taxonomy" id="1150837"/>
    <lineage>
        <taxon>Eukaryota</taxon>
        <taxon>Fungi</taxon>
        <taxon>Dikarya</taxon>
        <taxon>Ascomycota</taxon>
        <taxon>Pezizomycotina</taxon>
        <taxon>Dothideomycetes</taxon>
        <taxon>Pleosporomycetidae</taxon>
        <taxon>Pleosporales</taxon>
        <taxon>Pleosporineae</taxon>
        <taxon>Didymellaceae</taxon>
        <taxon>Didymella</taxon>
    </lineage>
</organism>
<dbReference type="EMBL" id="ML978964">
    <property type="protein sequence ID" value="KAF1930072.1"/>
    <property type="molecule type" value="Genomic_DNA"/>
</dbReference>
<reference evidence="1" key="1">
    <citation type="journal article" date="2020" name="Stud. Mycol.">
        <title>101 Dothideomycetes genomes: a test case for predicting lifestyles and emergence of pathogens.</title>
        <authorList>
            <person name="Haridas S."/>
            <person name="Albert R."/>
            <person name="Binder M."/>
            <person name="Bloem J."/>
            <person name="Labutti K."/>
            <person name="Salamov A."/>
            <person name="Andreopoulos B."/>
            <person name="Baker S."/>
            <person name="Barry K."/>
            <person name="Bills G."/>
            <person name="Bluhm B."/>
            <person name="Cannon C."/>
            <person name="Castanera R."/>
            <person name="Culley D."/>
            <person name="Daum C."/>
            <person name="Ezra D."/>
            <person name="Gonzalez J."/>
            <person name="Henrissat B."/>
            <person name="Kuo A."/>
            <person name="Liang C."/>
            <person name="Lipzen A."/>
            <person name="Lutzoni F."/>
            <person name="Magnuson J."/>
            <person name="Mondo S."/>
            <person name="Nolan M."/>
            <person name="Ohm R."/>
            <person name="Pangilinan J."/>
            <person name="Park H.-J."/>
            <person name="Ramirez L."/>
            <person name="Alfaro M."/>
            <person name="Sun H."/>
            <person name="Tritt A."/>
            <person name="Yoshinaga Y."/>
            <person name="Zwiers L.-H."/>
            <person name="Turgeon B."/>
            <person name="Goodwin S."/>
            <person name="Spatafora J."/>
            <person name="Crous P."/>
            <person name="Grigoriev I."/>
        </authorList>
    </citation>
    <scope>NUCLEOTIDE SEQUENCE</scope>
    <source>
        <strain evidence="1">CBS 183.55</strain>
    </source>
</reference>
<keyword evidence="2" id="KW-1185">Reference proteome</keyword>
<dbReference type="AlphaFoldDB" id="A0A6A5RQL2"/>
<protein>
    <submittedName>
        <fullName evidence="1">Uncharacterized protein</fullName>
    </submittedName>
</protein>
<name>A0A6A5RQL2_9PLEO</name>
<evidence type="ECO:0000313" key="2">
    <source>
        <dbReference type="Proteomes" id="UP000800082"/>
    </source>
</evidence>
<dbReference type="Proteomes" id="UP000800082">
    <property type="component" value="Unassembled WGS sequence"/>
</dbReference>
<evidence type="ECO:0000313" key="1">
    <source>
        <dbReference type="EMBL" id="KAF1930072.1"/>
    </source>
</evidence>